<accession>A0A9D4QZ09</accession>
<reference evidence="2" key="1">
    <citation type="journal article" date="2019" name="bioRxiv">
        <title>The Genome of the Zebra Mussel, Dreissena polymorpha: A Resource for Invasive Species Research.</title>
        <authorList>
            <person name="McCartney M.A."/>
            <person name="Auch B."/>
            <person name="Kono T."/>
            <person name="Mallez S."/>
            <person name="Zhang Y."/>
            <person name="Obille A."/>
            <person name="Becker A."/>
            <person name="Abrahante J.E."/>
            <person name="Garbe J."/>
            <person name="Badalamenti J.P."/>
            <person name="Herman A."/>
            <person name="Mangelson H."/>
            <person name="Liachko I."/>
            <person name="Sullivan S."/>
            <person name="Sone E.D."/>
            <person name="Koren S."/>
            <person name="Silverstein K.A.T."/>
            <person name="Beckman K.B."/>
            <person name="Gohl D.M."/>
        </authorList>
    </citation>
    <scope>NUCLEOTIDE SEQUENCE</scope>
    <source>
        <strain evidence="2">Duluth1</strain>
        <tissue evidence="2">Whole animal</tissue>
    </source>
</reference>
<keyword evidence="3" id="KW-1185">Reference proteome</keyword>
<protein>
    <submittedName>
        <fullName evidence="2">Uncharacterized protein</fullName>
    </submittedName>
</protein>
<gene>
    <name evidence="2" type="ORF">DPMN_090400</name>
</gene>
<feature type="compositionally biased region" description="Polar residues" evidence="1">
    <location>
        <begin position="41"/>
        <end position="51"/>
    </location>
</feature>
<dbReference type="AlphaFoldDB" id="A0A9D4QZ09"/>
<organism evidence="2 3">
    <name type="scientific">Dreissena polymorpha</name>
    <name type="common">Zebra mussel</name>
    <name type="synonym">Mytilus polymorpha</name>
    <dbReference type="NCBI Taxonomy" id="45954"/>
    <lineage>
        <taxon>Eukaryota</taxon>
        <taxon>Metazoa</taxon>
        <taxon>Spiralia</taxon>
        <taxon>Lophotrochozoa</taxon>
        <taxon>Mollusca</taxon>
        <taxon>Bivalvia</taxon>
        <taxon>Autobranchia</taxon>
        <taxon>Heteroconchia</taxon>
        <taxon>Euheterodonta</taxon>
        <taxon>Imparidentia</taxon>
        <taxon>Neoheterodontei</taxon>
        <taxon>Myida</taxon>
        <taxon>Dreissenoidea</taxon>
        <taxon>Dreissenidae</taxon>
        <taxon>Dreissena</taxon>
    </lineage>
</organism>
<sequence>MLTSHNARRTTDNGRRKTDKRRSQKLTMSTLCSEKCDRQTDSQTDSQSANHKSPPVKPSPALHNGKPGLHMGYDKRMNKIIIVQHKGLRSVETQINIRNYMNL</sequence>
<dbReference type="EMBL" id="JAIWYP010000003">
    <property type="protein sequence ID" value="KAH3848057.1"/>
    <property type="molecule type" value="Genomic_DNA"/>
</dbReference>
<evidence type="ECO:0000313" key="2">
    <source>
        <dbReference type="EMBL" id="KAH3848057.1"/>
    </source>
</evidence>
<reference evidence="2" key="2">
    <citation type="submission" date="2020-11" db="EMBL/GenBank/DDBJ databases">
        <authorList>
            <person name="McCartney M.A."/>
            <person name="Auch B."/>
            <person name="Kono T."/>
            <person name="Mallez S."/>
            <person name="Becker A."/>
            <person name="Gohl D.M."/>
            <person name="Silverstein K.A.T."/>
            <person name="Koren S."/>
            <person name="Bechman K.B."/>
            <person name="Herman A."/>
            <person name="Abrahante J.E."/>
            <person name="Garbe J."/>
        </authorList>
    </citation>
    <scope>NUCLEOTIDE SEQUENCE</scope>
    <source>
        <strain evidence="2">Duluth1</strain>
        <tissue evidence="2">Whole animal</tissue>
    </source>
</reference>
<dbReference type="Proteomes" id="UP000828390">
    <property type="component" value="Unassembled WGS sequence"/>
</dbReference>
<comment type="caution">
    <text evidence="2">The sequence shown here is derived from an EMBL/GenBank/DDBJ whole genome shotgun (WGS) entry which is preliminary data.</text>
</comment>
<evidence type="ECO:0000256" key="1">
    <source>
        <dbReference type="SAM" id="MobiDB-lite"/>
    </source>
</evidence>
<proteinExistence type="predicted"/>
<evidence type="ECO:0000313" key="3">
    <source>
        <dbReference type="Proteomes" id="UP000828390"/>
    </source>
</evidence>
<name>A0A9D4QZ09_DREPO</name>
<feature type="region of interest" description="Disordered" evidence="1">
    <location>
        <begin position="1"/>
        <end position="71"/>
    </location>
</feature>